<dbReference type="InterPro" id="IPR011722">
    <property type="entry name" value="Hemimethylated_DNA-bd_dom"/>
</dbReference>
<keyword evidence="1" id="KW-0472">Membrane</keyword>
<dbReference type="STRING" id="252740.A0A423WJ52"/>
<evidence type="ECO:0000259" key="2">
    <source>
        <dbReference type="SMART" id="SM00992"/>
    </source>
</evidence>
<dbReference type="PANTHER" id="PTHR36848:SF2">
    <property type="entry name" value="SECRETED PROTEIN"/>
    <property type="match status" value="1"/>
</dbReference>
<dbReference type="InterPro" id="IPR053161">
    <property type="entry name" value="Ulvan_degrading_GH"/>
</dbReference>
<feature type="transmembrane region" description="Helical" evidence="1">
    <location>
        <begin position="73"/>
        <end position="93"/>
    </location>
</feature>
<dbReference type="PANTHER" id="PTHR36848">
    <property type="entry name" value="DNA-BINDING PROTEIN (PUTATIVE SECRETED PROTEIN)-RELATED"/>
    <property type="match status" value="1"/>
</dbReference>
<dbReference type="NCBIfam" id="TIGR02097">
    <property type="entry name" value="yccV"/>
    <property type="match status" value="1"/>
</dbReference>
<keyword evidence="4" id="KW-1185">Reference proteome</keyword>
<dbReference type="GO" id="GO:0003677">
    <property type="term" value="F:DNA binding"/>
    <property type="evidence" value="ECO:0007669"/>
    <property type="project" value="InterPro"/>
</dbReference>
<dbReference type="Pfam" id="PF13369">
    <property type="entry name" value="Transglut_core2"/>
    <property type="match status" value="1"/>
</dbReference>
<dbReference type="OrthoDB" id="2588159at2759"/>
<comment type="caution">
    <text evidence="3">The sequence shown here is derived from an EMBL/GenBank/DDBJ whole genome shotgun (WGS) entry which is preliminary data.</text>
</comment>
<dbReference type="Pfam" id="PF08755">
    <property type="entry name" value="YccV-like"/>
    <property type="match status" value="1"/>
</dbReference>
<dbReference type="SMART" id="SM00992">
    <property type="entry name" value="YccV-like"/>
    <property type="match status" value="1"/>
</dbReference>
<protein>
    <recommendedName>
        <fullName evidence="2">Hemimethylated DNA-binding domain-containing protein</fullName>
    </recommendedName>
</protein>
<dbReference type="InterPro" id="IPR036623">
    <property type="entry name" value="Hemimethylated_DNA-bd_sf"/>
</dbReference>
<evidence type="ECO:0000256" key="1">
    <source>
        <dbReference type="SAM" id="Phobius"/>
    </source>
</evidence>
<evidence type="ECO:0000313" key="3">
    <source>
        <dbReference type="EMBL" id="ROW03442.1"/>
    </source>
</evidence>
<organism evidence="3 4">
    <name type="scientific">Cytospora chrysosperma</name>
    <name type="common">Cytospora canker fungus</name>
    <name type="synonym">Sphaeria chrysosperma</name>
    <dbReference type="NCBI Taxonomy" id="252740"/>
    <lineage>
        <taxon>Eukaryota</taxon>
        <taxon>Fungi</taxon>
        <taxon>Dikarya</taxon>
        <taxon>Ascomycota</taxon>
        <taxon>Pezizomycotina</taxon>
        <taxon>Sordariomycetes</taxon>
        <taxon>Sordariomycetidae</taxon>
        <taxon>Diaporthales</taxon>
        <taxon>Cytosporaceae</taxon>
        <taxon>Cytospora</taxon>
    </lineage>
</organism>
<name>A0A423WJ52_CYTCH</name>
<dbReference type="Pfam" id="PF17132">
    <property type="entry name" value="Glyco_hydro_106"/>
    <property type="match status" value="1"/>
</dbReference>
<evidence type="ECO:0000313" key="4">
    <source>
        <dbReference type="Proteomes" id="UP000284375"/>
    </source>
</evidence>
<feature type="domain" description="Hemimethylated DNA-binding" evidence="2">
    <location>
        <begin position="1442"/>
        <end position="1542"/>
    </location>
</feature>
<sequence>MVFFRRVESRPHAVILAALMQFATLTMRSNYYKYAVRMALSSPWIGDRFYGHSLQQITNVWFIRIGEAPASEILAMFGIILVFVFFAFAALAASPKSSGFGKRPAPWIKYDIPRDFANPTGLARPTFRYWVPDADVDDDILYSDIKEMHDAGWGSVEVICLENYGIELAVVDPATYGYGGSKWAAKFDTMLRAADEINMTVDFALGPTQGASIPILDPDTEGMNTELAYGQVNISSGETFSGALQPPGDTEPGYANDPDFYAPFTPQNFTNKFVAAVVARRSAVAATDPRVIRLDFESVRDVTSLAENGSISWTAPEDGNQYILFTFYQRRTGYLAAQGAYDNATDPSNPASWFAYVVDHFSQKGTELWTEFTEKYVMNGANGDLLRQLGLYAWEDSAEFRATLFWTDSFLAYFNQSRGYDIIPILPILFGTTGLPPSTLTNGHFFFSFSDESNATDIDWKLRNDYYQTLQELYETYHLDGLSAWSSTWGLQGRVQPYATAPNRAPPWDMVSAAAHIDAPETESNYFDGVIDAFRAMGGGAMMGRKQIFSSELGAHRYFSYASTWPLILNDCAINYAGGVNRIVTHGYPYSGYRPDAEWPGLTTFEWKYSEMWGPRQPSWGYVREMGDWIARTQLVLQSGVPRVDIGIYRHKYVSVDIKHYGMGENIFGDPSLQNAGYSYASDNAVVSNGLLAEDGPGFSAFIVDNSTNLTSQAVSRLKEYAEQGFPVIFVGGLPESSPYYSPEADTYVKQGVRGLLNYPSVKNLSSEVEVVAALKELGVAPAAENISPCPILYVHRWDAENLVDYYWVYNSDIYAPHATEASLSGQGIPYVLNAWTGEVTPVLNYTTTGDRFHIWFDLRSNQSTIVAFAPSGFFADVTVPSVHVAETEAEYLDFSPEGNTLTARSTTNTIQHVSLSDERHYTFESVASLVPSSELGPWSLTVQDWQPGSEPTMNYSSVFTYHYVMLDKLMPWYNISSLQNTSGIGTYTTQFTWLPSNGTAGAFLDLGPVLNTVNVTQSWEQSQYAASFGGQPYAKLLQPPLQTNWLQLCAERSQVERKAAALFEALLTTQQSRVERMQGIAAKGKDVQDLLLRLKDQTPDEAEDVLARRWHAQAILAMVHRTTAVDLWRRLTLDEDVSLEEALCGYDLFLLAVDRPELIEDVKAELDRVATCVRGTTTNFDGLSVRQKAVRIAEYLLSEGLVGNPDEANYQALRNNFLSIALFDEPHTSLPLQSVAIYCAVAKRLGLDARPSNVPGHVLAVVTVPPGQTVDGLEASGDGPERMHMDPWRQSQEITPDELTLRLLHAGIPPYRHDEFISGADTLEMVLRTSRNMLRSVESARFGSPSHLDIEAAQYSALWSMFALGDRNPALATARRRQCLHFLMEQVQLYFPEDSVLFTDNVLPMLEDEGAYDTVSEVMARLGDADRRQKTPKARESDGSRVQYRIGDCFQHKRFGYRGFIVGWDTHCAAGPGWILRMGVDELPRGRSQPFYNIVGDDRSSRYVAEENIELLEDEPPQELLRLAGRFFKRWDRDEKTFVSNIRDEYPDD</sequence>
<dbReference type="Gene3D" id="2.30.30.390">
    <property type="entry name" value="Hemimethylated DNA-binding domain"/>
    <property type="match status" value="1"/>
</dbReference>
<keyword evidence="1" id="KW-0812">Transmembrane</keyword>
<dbReference type="InterPro" id="IPR032698">
    <property type="entry name" value="SirB1_N"/>
</dbReference>
<reference evidence="3 4" key="1">
    <citation type="submission" date="2015-09" db="EMBL/GenBank/DDBJ databases">
        <title>Host preference determinants of Valsa canker pathogens revealed by comparative genomics.</title>
        <authorList>
            <person name="Yin Z."/>
            <person name="Huang L."/>
        </authorList>
    </citation>
    <scope>NUCLEOTIDE SEQUENCE [LARGE SCALE GENOMIC DNA]</scope>
    <source>
        <strain evidence="3 4">YSFL</strain>
    </source>
</reference>
<gene>
    <name evidence="3" type="ORF">VSDG_01538</name>
</gene>
<accession>A0A423WJ52</accession>
<dbReference type="SUPFAM" id="SSF141255">
    <property type="entry name" value="YccV-like"/>
    <property type="match status" value="1"/>
</dbReference>
<dbReference type="Proteomes" id="UP000284375">
    <property type="component" value="Unassembled WGS sequence"/>
</dbReference>
<dbReference type="EMBL" id="LJZO01000003">
    <property type="protein sequence ID" value="ROW03442.1"/>
    <property type="molecule type" value="Genomic_DNA"/>
</dbReference>
<keyword evidence="1" id="KW-1133">Transmembrane helix</keyword>
<proteinExistence type="predicted"/>